<evidence type="ECO:0000313" key="3">
    <source>
        <dbReference type="Proteomes" id="UP001501509"/>
    </source>
</evidence>
<gene>
    <name evidence="2" type="ORF">GCM10010411_33440</name>
</gene>
<name>A0ABN3PRQ8_9ACTN</name>
<feature type="transmembrane region" description="Helical" evidence="1">
    <location>
        <begin position="164"/>
        <end position="188"/>
    </location>
</feature>
<evidence type="ECO:0000256" key="1">
    <source>
        <dbReference type="SAM" id="Phobius"/>
    </source>
</evidence>
<feature type="transmembrane region" description="Helical" evidence="1">
    <location>
        <begin position="200"/>
        <end position="218"/>
    </location>
</feature>
<dbReference type="RefSeq" id="WP_344541853.1">
    <property type="nucleotide sequence ID" value="NZ_BAAATD010000004.1"/>
</dbReference>
<keyword evidence="1" id="KW-0472">Membrane</keyword>
<keyword evidence="1" id="KW-1133">Transmembrane helix</keyword>
<feature type="transmembrane region" description="Helical" evidence="1">
    <location>
        <begin position="28"/>
        <end position="47"/>
    </location>
</feature>
<keyword evidence="1" id="KW-0812">Transmembrane</keyword>
<reference evidence="2 3" key="1">
    <citation type="journal article" date="2019" name="Int. J. Syst. Evol. Microbiol.">
        <title>The Global Catalogue of Microorganisms (GCM) 10K type strain sequencing project: providing services to taxonomists for standard genome sequencing and annotation.</title>
        <authorList>
            <consortium name="The Broad Institute Genomics Platform"/>
            <consortium name="The Broad Institute Genome Sequencing Center for Infectious Disease"/>
            <person name="Wu L."/>
            <person name="Ma J."/>
        </authorList>
    </citation>
    <scope>NUCLEOTIDE SEQUENCE [LARGE SCALE GENOMIC DNA]</scope>
    <source>
        <strain evidence="2 3">JCM 6833</strain>
    </source>
</reference>
<feature type="transmembrane region" description="Helical" evidence="1">
    <location>
        <begin position="72"/>
        <end position="102"/>
    </location>
</feature>
<protein>
    <recommendedName>
        <fullName evidence="4">Cytochrome C biogenesis protein transmembrane domain-containing protein</fullName>
    </recommendedName>
</protein>
<feature type="transmembrane region" description="Helical" evidence="1">
    <location>
        <begin position="123"/>
        <end position="144"/>
    </location>
</feature>
<feature type="transmembrane region" description="Helical" evidence="1">
    <location>
        <begin position="281"/>
        <end position="300"/>
    </location>
</feature>
<feature type="transmembrane region" description="Helical" evidence="1">
    <location>
        <begin position="238"/>
        <end position="269"/>
    </location>
</feature>
<sequence>MVQTAKPVAGVRPAATTFVTGDFPRRRLLILALSSLAGFLLTVVWSAEFVDQTIGDNVADSMLGHHAKGTPIAGIMAGFAFAFATGVAGTFTACNVAVFGALAPLVGRPTTARGRMLQVVKPLAWLSAGMLTVSAAYGVIVGLVGTHMPQFSTATARTGFSPRMVQSMVVFGLIGLVMIALGLAALGLIPDPMARITARFPNAPMILMGVLIGGFLIGRPFGLFRQMFRDAAESHNPFYGALAFALQSLGNIVIMAVLFLLMALIAGPCLQRWIAAKPGRAATLVAVAFLVAGVFTLLYWDVRILARREMIWYPVAPWA</sequence>
<accession>A0ABN3PRQ8</accession>
<dbReference type="Proteomes" id="UP001501509">
    <property type="component" value="Unassembled WGS sequence"/>
</dbReference>
<organism evidence="2 3">
    <name type="scientific">Actinomadura fulvescens</name>
    <dbReference type="NCBI Taxonomy" id="46160"/>
    <lineage>
        <taxon>Bacteria</taxon>
        <taxon>Bacillati</taxon>
        <taxon>Actinomycetota</taxon>
        <taxon>Actinomycetes</taxon>
        <taxon>Streptosporangiales</taxon>
        <taxon>Thermomonosporaceae</taxon>
        <taxon>Actinomadura</taxon>
    </lineage>
</organism>
<comment type="caution">
    <text evidence="2">The sequence shown here is derived from an EMBL/GenBank/DDBJ whole genome shotgun (WGS) entry which is preliminary data.</text>
</comment>
<keyword evidence="3" id="KW-1185">Reference proteome</keyword>
<evidence type="ECO:0000313" key="2">
    <source>
        <dbReference type="EMBL" id="GAA2597239.1"/>
    </source>
</evidence>
<dbReference type="EMBL" id="BAAATD010000004">
    <property type="protein sequence ID" value="GAA2597239.1"/>
    <property type="molecule type" value="Genomic_DNA"/>
</dbReference>
<proteinExistence type="predicted"/>
<evidence type="ECO:0008006" key="4">
    <source>
        <dbReference type="Google" id="ProtNLM"/>
    </source>
</evidence>